<dbReference type="Proteomes" id="UP000289857">
    <property type="component" value="Unassembled WGS sequence"/>
</dbReference>
<name>A0A4Q1K723_9FLAO</name>
<gene>
    <name evidence="2" type="ORF">EQG61_12255</name>
</gene>
<evidence type="ECO:0000313" key="2">
    <source>
        <dbReference type="EMBL" id="RXR21489.1"/>
    </source>
</evidence>
<proteinExistence type="predicted"/>
<feature type="region of interest" description="Disordered" evidence="1">
    <location>
        <begin position="200"/>
        <end position="237"/>
    </location>
</feature>
<reference evidence="3" key="1">
    <citation type="submission" date="2019-01" db="EMBL/GenBank/DDBJ databases">
        <title>Cytophagaceae bacterium strain CAR-16.</title>
        <authorList>
            <person name="Chen W.-M."/>
        </authorList>
    </citation>
    <scope>NUCLEOTIDE SEQUENCE [LARGE SCALE GENOMIC DNA]</scope>
    <source>
        <strain evidence="3">WWJ-16</strain>
    </source>
</reference>
<organism evidence="2 3">
    <name type="scientific">Flavobacterium stagni</name>
    <dbReference type="NCBI Taxonomy" id="2506421"/>
    <lineage>
        <taxon>Bacteria</taxon>
        <taxon>Pseudomonadati</taxon>
        <taxon>Bacteroidota</taxon>
        <taxon>Flavobacteriia</taxon>
        <taxon>Flavobacteriales</taxon>
        <taxon>Flavobacteriaceae</taxon>
        <taxon>Flavobacterium</taxon>
    </lineage>
</organism>
<comment type="caution">
    <text evidence="2">The sequence shown here is derived from an EMBL/GenBank/DDBJ whole genome shotgun (WGS) entry which is preliminary data.</text>
</comment>
<dbReference type="EMBL" id="SBKN01000008">
    <property type="protein sequence ID" value="RXR21489.1"/>
    <property type="molecule type" value="Genomic_DNA"/>
</dbReference>
<sequence>MKCFVQRLWIGLFLFAKAVLYAQPIAVVDKRNFTIAPVYVGETAQAFIPIRNSGNQPLLITTVQGSGTPTFDWTKEPILATGNGVVIFKWPTSVPTTTSQMVSITTNASEVPIRVKVNLIVLAKEERDAVVKGTVVDSLHQPIPYVLVVNRHQKQALQSDGEGRFTIKARSIDTLEFHGGSYQTRILPVKAIRDSVQLQPAKPLEESYGPQRKPVKLPLPKPVSKQELVRLKPRGRK</sequence>
<dbReference type="Pfam" id="PF07610">
    <property type="entry name" value="DUF1573"/>
    <property type="match status" value="1"/>
</dbReference>
<evidence type="ECO:0000313" key="3">
    <source>
        <dbReference type="Proteomes" id="UP000289857"/>
    </source>
</evidence>
<dbReference type="RefSeq" id="WP_129462239.1">
    <property type="nucleotide sequence ID" value="NZ_SBKN01000008.1"/>
</dbReference>
<feature type="compositionally biased region" description="Low complexity" evidence="1">
    <location>
        <begin position="216"/>
        <end position="225"/>
    </location>
</feature>
<protein>
    <submittedName>
        <fullName evidence="2">DUF1573 domain-containing protein</fullName>
    </submittedName>
</protein>
<dbReference type="SUPFAM" id="SSF49464">
    <property type="entry name" value="Carboxypeptidase regulatory domain-like"/>
    <property type="match status" value="1"/>
</dbReference>
<dbReference type="AlphaFoldDB" id="A0A4Q1K723"/>
<dbReference type="InterPro" id="IPR008969">
    <property type="entry name" value="CarboxyPept-like_regulatory"/>
</dbReference>
<evidence type="ECO:0000256" key="1">
    <source>
        <dbReference type="SAM" id="MobiDB-lite"/>
    </source>
</evidence>
<accession>A0A4Q1K723</accession>
<keyword evidence="3" id="KW-1185">Reference proteome</keyword>
<dbReference type="OrthoDB" id="103560at237"/>
<dbReference type="InterPro" id="IPR011467">
    <property type="entry name" value="DUF1573"/>
</dbReference>